<evidence type="ECO:0000313" key="1">
    <source>
        <dbReference type="EMBL" id="ANS28643.1"/>
    </source>
</evidence>
<reference evidence="1 2" key="1">
    <citation type="submission" date="2014-07" db="EMBL/GenBank/DDBJ databases">
        <authorList>
            <person name="Zhang J.E."/>
            <person name="Yang H."/>
            <person name="Guo J."/>
            <person name="Deng Z."/>
            <person name="Luo H."/>
            <person name="Luo M."/>
            <person name="Zhao B."/>
        </authorList>
    </citation>
    <scope>NUCLEOTIDE SEQUENCE [LARGE SCALE GENOMIC DNA]</scope>
    <source>
        <strain evidence="1 2">1CP</strain>
    </source>
</reference>
<accession>A0A1B1K7N5</accession>
<evidence type="ECO:0000313" key="2">
    <source>
        <dbReference type="Proteomes" id="UP000186108"/>
    </source>
</evidence>
<proteinExistence type="predicted"/>
<dbReference type="AlphaFoldDB" id="A0A1B1K7N5"/>
<dbReference type="Proteomes" id="UP000186108">
    <property type="component" value="Chromosome"/>
</dbReference>
<name>A0A1B1K7N5_RHOOP</name>
<gene>
    <name evidence="1" type="ORF">R1CP_19805</name>
</gene>
<sequence>MDSWVWYMPIPDEWRYALIELQRQWMGLG</sequence>
<organism evidence="1 2">
    <name type="scientific">Rhodococcus opacus</name>
    <name type="common">Nocardia opaca</name>
    <dbReference type="NCBI Taxonomy" id="37919"/>
    <lineage>
        <taxon>Bacteria</taxon>
        <taxon>Bacillati</taxon>
        <taxon>Actinomycetota</taxon>
        <taxon>Actinomycetes</taxon>
        <taxon>Mycobacteriales</taxon>
        <taxon>Nocardiaceae</taxon>
        <taxon>Rhodococcus</taxon>
    </lineage>
</organism>
<dbReference type="EMBL" id="CP009111">
    <property type="protein sequence ID" value="ANS28643.1"/>
    <property type="molecule type" value="Genomic_DNA"/>
</dbReference>
<protein>
    <submittedName>
        <fullName evidence="1">Uncharacterized protein</fullName>
    </submittedName>
</protein>